<dbReference type="AlphaFoldDB" id="A0A523Y530"/>
<dbReference type="PANTHER" id="PTHR33608:SF7">
    <property type="entry name" value="DUF58 DOMAIN-CONTAINING PROTEIN"/>
    <property type="match status" value="1"/>
</dbReference>
<evidence type="ECO:0000313" key="3">
    <source>
        <dbReference type="Proteomes" id="UP000315669"/>
    </source>
</evidence>
<evidence type="ECO:0000259" key="1">
    <source>
        <dbReference type="Pfam" id="PF01882"/>
    </source>
</evidence>
<dbReference type="InterPro" id="IPR002881">
    <property type="entry name" value="DUF58"/>
</dbReference>
<organism evidence="2 3">
    <name type="scientific">Aerophobetes bacterium</name>
    <dbReference type="NCBI Taxonomy" id="2030807"/>
    <lineage>
        <taxon>Bacteria</taxon>
        <taxon>Candidatus Aerophobota</taxon>
    </lineage>
</organism>
<name>A0A523Y530_UNCAE</name>
<dbReference type="SUPFAM" id="SSF53300">
    <property type="entry name" value="vWA-like"/>
    <property type="match status" value="1"/>
</dbReference>
<dbReference type="PANTHER" id="PTHR33608">
    <property type="entry name" value="BLL2464 PROTEIN"/>
    <property type="match status" value="1"/>
</dbReference>
<dbReference type="EMBL" id="SOII01000003">
    <property type="protein sequence ID" value="TET86660.1"/>
    <property type="molecule type" value="Genomic_DNA"/>
</dbReference>
<proteinExistence type="predicted"/>
<feature type="domain" description="DUF58" evidence="1">
    <location>
        <begin position="46"/>
        <end position="252"/>
    </location>
</feature>
<comment type="caution">
    <text evidence="2">The sequence shown here is derived from an EMBL/GenBank/DDBJ whole genome shotgun (WGS) entry which is preliminary data.</text>
</comment>
<evidence type="ECO:0000313" key="2">
    <source>
        <dbReference type="EMBL" id="TET86660.1"/>
    </source>
</evidence>
<sequence length="293" mass="34108">MAKILFDSKFLHQLDSLKLVSKRARKVFFQGERRGGKPGSGLEFIDYREYQVGDDYRYIDWHLFSRLEQLFVKLFAQEENLRVHLIIDESESMSGGDPSKIDYACQLAAVLGYIALVNLDEVGSSTFSSQLGKTLPSRRGRSQVFNLFHFLEGINAQGKTSFSFCLKEFSRRQRKAGMAVVLSDLLDPEGYEEGLLSLRSRGWEVCLLHILEQNEVRPIEKGEVVLIDKETHQRIETIIDEVTCQRYEQELRDFFQRVESFCQHYEINYLRVLTSLPLTSFIFQDLRKRQILK</sequence>
<accession>A0A523Y530</accession>
<dbReference type="Pfam" id="PF01882">
    <property type="entry name" value="DUF58"/>
    <property type="match status" value="1"/>
</dbReference>
<gene>
    <name evidence="2" type="ORF">E3J32_00040</name>
</gene>
<dbReference type="Proteomes" id="UP000315669">
    <property type="component" value="Unassembled WGS sequence"/>
</dbReference>
<dbReference type="InterPro" id="IPR036465">
    <property type="entry name" value="vWFA_dom_sf"/>
</dbReference>
<reference evidence="2 3" key="1">
    <citation type="submission" date="2019-03" db="EMBL/GenBank/DDBJ databases">
        <title>Metabolic potential of uncultured bacteria and archaea associated with petroleum seepage in deep-sea sediments.</title>
        <authorList>
            <person name="Dong X."/>
            <person name="Hubert C."/>
        </authorList>
    </citation>
    <scope>NUCLEOTIDE SEQUENCE [LARGE SCALE GENOMIC DNA]</scope>
    <source>
        <strain evidence="2">E29_bin25</strain>
    </source>
</reference>
<dbReference type="Gene3D" id="3.40.50.410">
    <property type="entry name" value="von Willebrand factor, type A domain"/>
    <property type="match status" value="1"/>
</dbReference>
<protein>
    <submittedName>
        <fullName evidence="2">DUF58 domain-containing protein</fullName>
    </submittedName>
</protein>